<protein>
    <submittedName>
        <fullName evidence="1">Uncharacterized protein</fullName>
    </submittedName>
</protein>
<comment type="caution">
    <text evidence="1">The sequence shown here is derived from an EMBL/GenBank/DDBJ whole genome shotgun (WGS) entry which is preliminary data.</text>
</comment>
<proteinExistence type="predicted"/>
<dbReference type="AlphaFoldDB" id="A0A9P7JIC2"/>
<dbReference type="Proteomes" id="UP000807769">
    <property type="component" value="Unassembled WGS sequence"/>
</dbReference>
<gene>
    <name evidence="1" type="ORF">BJ212DRAFT_543077</name>
</gene>
<accession>A0A9P7JIC2</accession>
<dbReference type="GeneID" id="64637471"/>
<evidence type="ECO:0000313" key="1">
    <source>
        <dbReference type="EMBL" id="KAG1824709.1"/>
    </source>
</evidence>
<dbReference type="OrthoDB" id="2627868at2759"/>
<dbReference type="EMBL" id="JABBWG010000003">
    <property type="protein sequence ID" value="KAG1824709.1"/>
    <property type="molecule type" value="Genomic_DNA"/>
</dbReference>
<dbReference type="RefSeq" id="XP_041198426.1">
    <property type="nucleotide sequence ID" value="XM_041343455.1"/>
</dbReference>
<evidence type="ECO:0000313" key="2">
    <source>
        <dbReference type="Proteomes" id="UP000807769"/>
    </source>
</evidence>
<name>A0A9P7JIC2_9AGAM</name>
<sequence length="348" mass="39230">MHSWLAVTPTVGLTQEYDAVHQANVRTALRTLVVHGLDHSLSLPDSDELIWNGDLRWRHGNGDRPRREEFDWLVDYLVDKAKDDHETEGDILLALSAMQGLGSSAKQPSFIDALIRCMGNDKPSRVRHAALRLVSDARGELAAITDDLMPQGVDANLLDSLSRALLTAVCPQPYQAIHSDASFHEDRDRRYINLIFSLTKTDEWCRRQTRQTLHGHLKRCIDLVDEINRRESWFLGFYLPAIIGRVNPICEDLALNPAQATSLRRLIKETWRAHIYENDDDYVDAIPALVAATKLNLPLGEWLAEEVRGALEYFQEQATLVKNGVARAAVNAALCSLEVFHKELQSAL</sequence>
<organism evidence="1 2">
    <name type="scientific">Suillus subaureus</name>
    <dbReference type="NCBI Taxonomy" id="48587"/>
    <lineage>
        <taxon>Eukaryota</taxon>
        <taxon>Fungi</taxon>
        <taxon>Dikarya</taxon>
        <taxon>Basidiomycota</taxon>
        <taxon>Agaricomycotina</taxon>
        <taxon>Agaricomycetes</taxon>
        <taxon>Agaricomycetidae</taxon>
        <taxon>Boletales</taxon>
        <taxon>Suillineae</taxon>
        <taxon>Suillaceae</taxon>
        <taxon>Suillus</taxon>
    </lineage>
</organism>
<reference evidence="1" key="1">
    <citation type="journal article" date="2020" name="New Phytol.">
        <title>Comparative genomics reveals dynamic genome evolution in host specialist ectomycorrhizal fungi.</title>
        <authorList>
            <person name="Lofgren L.A."/>
            <person name="Nguyen N.H."/>
            <person name="Vilgalys R."/>
            <person name="Ruytinx J."/>
            <person name="Liao H.L."/>
            <person name="Branco S."/>
            <person name="Kuo A."/>
            <person name="LaButti K."/>
            <person name="Lipzen A."/>
            <person name="Andreopoulos W."/>
            <person name="Pangilinan J."/>
            <person name="Riley R."/>
            <person name="Hundley H."/>
            <person name="Na H."/>
            <person name="Barry K."/>
            <person name="Grigoriev I.V."/>
            <person name="Stajich J.E."/>
            <person name="Kennedy P.G."/>
        </authorList>
    </citation>
    <scope>NUCLEOTIDE SEQUENCE</scope>
    <source>
        <strain evidence="1">MN1</strain>
    </source>
</reference>
<keyword evidence="2" id="KW-1185">Reference proteome</keyword>